<gene>
    <name evidence="1" type="ORF">IAA69_01445</name>
</gene>
<comment type="caution">
    <text evidence="1">The sequence shown here is derived from an EMBL/GenBank/DDBJ whole genome shotgun (WGS) entry which is preliminary data.</text>
</comment>
<name>A0A9D1D350_9ACTN</name>
<reference evidence="1" key="1">
    <citation type="submission" date="2020-10" db="EMBL/GenBank/DDBJ databases">
        <authorList>
            <person name="Gilroy R."/>
        </authorList>
    </citation>
    <scope>NUCLEOTIDE SEQUENCE</scope>
    <source>
        <strain evidence="1">ChiGjej1B1-2707</strain>
    </source>
</reference>
<dbReference type="InterPro" id="IPR001451">
    <property type="entry name" value="Hexapep"/>
</dbReference>
<dbReference type="AlphaFoldDB" id="A0A9D1D350"/>
<sequence length="185" mass="19068">MGYRCVRIHPTARIAPNCSIIGTVDIGAEASVFSGAALRGDWGSSISIGARTNVQENCIFHVNATSPLIVGEGVTVGHGAILHGCTVGNNTLIGMGAIVLDDARVGSNCLIGAGSLVTQGTEIPDGTVAFGSPARVRRTLTEDEIATLRKDADEYAQASGEMVEAGLMMWGDSIPADHPTIALAH</sequence>
<dbReference type="Proteomes" id="UP000824261">
    <property type="component" value="Unassembled WGS sequence"/>
</dbReference>
<dbReference type="SUPFAM" id="SSF51161">
    <property type="entry name" value="Trimeric LpxA-like enzymes"/>
    <property type="match status" value="1"/>
</dbReference>
<dbReference type="Pfam" id="PF00132">
    <property type="entry name" value="Hexapep"/>
    <property type="match status" value="1"/>
</dbReference>
<dbReference type="CDD" id="cd04645">
    <property type="entry name" value="LbH_gamma_CA_like"/>
    <property type="match status" value="1"/>
</dbReference>
<dbReference type="InterPro" id="IPR047324">
    <property type="entry name" value="LbH_gamma_CA-like"/>
</dbReference>
<organism evidence="1 2">
    <name type="scientific">Candidatus Aveggerthella stercoripullorum</name>
    <dbReference type="NCBI Taxonomy" id="2840688"/>
    <lineage>
        <taxon>Bacteria</taxon>
        <taxon>Bacillati</taxon>
        <taxon>Actinomycetota</taxon>
        <taxon>Coriobacteriia</taxon>
        <taxon>Eggerthellales</taxon>
        <taxon>Eggerthellaceae</taxon>
        <taxon>Eggerthellaceae incertae sedis</taxon>
        <taxon>Candidatus Aveggerthella</taxon>
    </lineage>
</organism>
<dbReference type="EMBL" id="DVGB01000014">
    <property type="protein sequence ID" value="HIR00931.1"/>
    <property type="molecule type" value="Genomic_DNA"/>
</dbReference>
<dbReference type="PANTHER" id="PTHR13061:SF29">
    <property type="entry name" value="GAMMA CARBONIC ANHYDRASE-LIKE 1, MITOCHONDRIAL-RELATED"/>
    <property type="match status" value="1"/>
</dbReference>
<protein>
    <submittedName>
        <fullName evidence="1">Gamma carbonic anhydrase family protein</fullName>
    </submittedName>
</protein>
<dbReference type="Gene3D" id="2.160.10.10">
    <property type="entry name" value="Hexapeptide repeat proteins"/>
    <property type="match status" value="1"/>
</dbReference>
<reference evidence="1" key="2">
    <citation type="journal article" date="2021" name="PeerJ">
        <title>Extensive microbial diversity within the chicken gut microbiome revealed by metagenomics and culture.</title>
        <authorList>
            <person name="Gilroy R."/>
            <person name="Ravi A."/>
            <person name="Getino M."/>
            <person name="Pursley I."/>
            <person name="Horton D.L."/>
            <person name="Alikhan N.F."/>
            <person name="Baker D."/>
            <person name="Gharbi K."/>
            <person name="Hall N."/>
            <person name="Watson M."/>
            <person name="Adriaenssens E.M."/>
            <person name="Foster-Nyarko E."/>
            <person name="Jarju S."/>
            <person name="Secka A."/>
            <person name="Antonio M."/>
            <person name="Oren A."/>
            <person name="Chaudhuri R.R."/>
            <person name="La Ragione R."/>
            <person name="Hildebrand F."/>
            <person name="Pallen M.J."/>
        </authorList>
    </citation>
    <scope>NUCLEOTIDE SEQUENCE</scope>
    <source>
        <strain evidence="1">ChiGjej1B1-2707</strain>
    </source>
</reference>
<evidence type="ECO:0000313" key="1">
    <source>
        <dbReference type="EMBL" id="HIR00931.1"/>
    </source>
</evidence>
<accession>A0A9D1D350</accession>
<dbReference type="InterPro" id="IPR050484">
    <property type="entry name" value="Transf_Hexapept/Carb_Anhydrase"/>
</dbReference>
<dbReference type="InterPro" id="IPR011004">
    <property type="entry name" value="Trimer_LpxA-like_sf"/>
</dbReference>
<proteinExistence type="predicted"/>
<dbReference type="PANTHER" id="PTHR13061">
    <property type="entry name" value="DYNACTIN SUBUNIT P25"/>
    <property type="match status" value="1"/>
</dbReference>
<evidence type="ECO:0000313" key="2">
    <source>
        <dbReference type="Proteomes" id="UP000824261"/>
    </source>
</evidence>